<evidence type="ECO:0000313" key="1">
    <source>
        <dbReference type="EMBL" id="KAL1610925.1"/>
    </source>
</evidence>
<proteinExistence type="predicted"/>
<sequence length="281" mass="31327">MLPPAVDLPAFDHQYVPPAAYHNVHVSPDGSLVRSATGRPGEAPGSYRSPFDYNMVHRAPRGRVGGIEHIDELYNEAASHARFMFPLTPAPAPLYHSAFRATPAHLLPHLPTGQACIQTQAVIPPPGTPQRLILLGPLRMVRAQCVVKKEYFRPIRVWIDQFMGEELRTSAKADPILPNIVYAVNIPMDDEHWEDYKKVLAVFPRAAAWQEALKSEEPFDHVTGDHATAVLFREGEPLVALLADLVQQYDLSVSHDVTRPWDAPGQAEWMAPVAREVYACR</sequence>
<dbReference type="Proteomes" id="UP001521222">
    <property type="component" value="Unassembled WGS sequence"/>
</dbReference>
<accession>A0ABR3S2M0</accession>
<evidence type="ECO:0000313" key="2">
    <source>
        <dbReference type="Proteomes" id="UP001521222"/>
    </source>
</evidence>
<reference evidence="1 2" key="1">
    <citation type="submission" date="2024-02" db="EMBL/GenBank/DDBJ databases">
        <title>De novo assembly and annotation of 12 fungi associated with fruit tree decline syndrome in Ontario, Canada.</title>
        <authorList>
            <person name="Sulman M."/>
            <person name="Ellouze W."/>
            <person name="Ilyukhin E."/>
        </authorList>
    </citation>
    <scope>NUCLEOTIDE SEQUENCE [LARGE SCALE GENOMIC DNA]</scope>
    <source>
        <strain evidence="1 2">M97-236</strain>
    </source>
</reference>
<comment type="caution">
    <text evidence="1">The sequence shown here is derived from an EMBL/GenBank/DDBJ whole genome shotgun (WGS) entry which is preliminary data.</text>
</comment>
<gene>
    <name evidence="1" type="ORF">SLS59_000562</name>
</gene>
<organism evidence="1 2">
    <name type="scientific">Nothophoma quercina</name>
    <dbReference type="NCBI Taxonomy" id="749835"/>
    <lineage>
        <taxon>Eukaryota</taxon>
        <taxon>Fungi</taxon>
        <taxon>Dikarya</taxon>
        <taxon>Ascomycota</taxon>
        <taxon>Pezizomycotina</taxon>
        <taxon>Dothideomycetes</taxon>
        <taxon>Pleosporomycetidae</taxon>
        <taxon>Pleosporales</taxon>
        <taxon>Pleosporineae</taxon>
        <taxon>Didymellaceae</taxon>
        <taxon>Nothophoma</taxon>
    </lineage>
</organism>
<keyword evidence="2" id="KW-1185">Reference proteome</keyword>
<protein>
    <submittedName>
        <fullName evidence="1">Uncharacterized protein</fullName>
    </submittedName>
</protein>
<name>A0ABR3S2M0_9PLEO</name>
<dbReference type="EMBL" id="JAKIXB020000002">
    <property type="protein sequence ID" value="KAL1610925.1"/>
    <property type="molecule type" value="Genomic_DNA"/>
</dbReference>